<dbReference type="Pfam" id="PF09678">
    <property type="entry name" value="Caa3_CtaG"/>
    <property type="match status" value="1"/>
</dbReference>
<evidence type="ECO:0000256" key="5">
    <source>
        <dbReference type="ARBA" id="ARBA00023136"/>
    </source>
</evidence>
<keyword evidence="5 6" id="KW-0472">Membrane</keyword>
<name>A0A418NPN3_9SPHN</name>
<evidence type="ECO:0000256" key="1">
    <source>
        <dbReference type="ARBA" id="ARBA00004651"/>
    </source>
</evidence>
<sequence>MHHWTPYCGEAPLPGEWATHWNFAPELLIGLLLLSVATYLYRQRLRIIPATSAIALIAFIFVSPFCALGSALFTVRIVHDILLAVLLAPLLVAALRLDQMNIPGSLTIWTIVHAITFWLWHAPALYALAMSSDLAFWAMQVSITATAAIWWARIIRAPAPGATTALLATMVAVGALGALLTFSGTALYAPHWMTTQIWGMTPLEDQQIAGIIMWAPASLIYLLAAMAILYRSLDQRQPA</sequence>
<feature type="transmembrane region" description="Helical" evidence="6">
    <location>
        <begin position="81"/>
        <end position="97"/>
    </location>
</feature>
<feature type="transmembrane region" description="Helical" evidence="6">
    <location>
        <begin position="164"/>
        <end position="188"/>
    </location>
</feature>
<keyword evidence="8" id="KW-1185">Reference proteome</keyword>
<evidence type="ECO:0000313" key="7">
    <source>
        <dbReference type="EMBL" id="RIV84256.1"/>
    </source>
</evidence>
<organism evidence="7 8">
    <name type="scientific">Aurantiacibacter zhengii</name>
    <dbReference type="NCBI Taxonomy" id="2307003"/>
    <lineage>
        <taxon>Bacteria</taxon>
        <taxon>Pseudomonadati</taxon>
        <taxon>Pseudomonadota</taxon>
        <taxon>Alphaproteobacteria</taxon>
        <taxon>Sphingomonadales</taxon>
        <taxon>Erythrobacteraceae</taxon>
        <taxon>Aurantiacibacter</taxon>
    </lineage>
</organism>
<evidence type="ECO:0000256" key="2">
    <source>
        <dbReference type="ARBA" id="ARBA00022475"/>
    </source>
</evidence>
<keyword evidence="4 6" id="KW-1133">Transmembrane helix</keyword>
<keyword evidence="2" id="KW-1003">Cell membrane</keyword>
<dbReference type="RefSeq" id="WP_119587709.1">
    <property type="nucleotide sequence ID" value="NZ_CAWODQ010000027.1"/>
</dbReference>
<evidence type="ECO:0000256" key="3">
    <source>
        <dbReference type="ARBA" id="ARBA00022692"/>
    </source>
</evidence>
<feature type="transmembrane region" description="Helical" evidence="6">
    <location>
        <begin position="20"/>
        <end position="41"/>
    </location>
</feature>
<gene>
    <name evidence="7" type="ORF">D2V07_14715</name>
</gene>
<dbReference type="InterPro" id="IPR019108">
    <property type="entry name" value="Caa3_assmbl_CtaG-rel"/>
</dbReference>
<comment type="subcellular location">
    <subcellularLocation>
        <location evidence="1">Cell membrane</location>
        <topology evidence="1">Multi-pass membrane protein</topology>
    </subcellularLocation>
</comment>
<feature type="transmembrane region" description="Helical" evidence="6">
    <location>
        <begin position="208"/>
        <end position="230"/>
    </location>
</feature>
<reference evidence="7 8" key="1">
    <citation type="submission" date="2018-08" db="EMBL/GenBank/DDBJ databases">
        <title>Erythrobacter zhengii sp.nov., a bacterium isolated from deep-sea sediment.</title>
        <authorList>
            <person name="Fang C."/>
            <person name="Wu Y.-H."/>
            <person name="Sun C."/>
            <person name="Wang H."/>
            <person name="Cheng H."/>
            <person name="Meng F.-X."/>
            <person name="Wang C.-S."/>
            <person name="Xu X.-W."/>
        </authorList>
    </citation>
    <scope>NUCLEOTIDE SEQUENCE [LARGE SCALE GENOMIC DNA]</scope>
    <source>
        <strain evidence="7 8">V18</strain>
    </source>
</reference>
<feature type="transmembrane region" description="Helical" evidence="6">
    <location>
        <begin position="106"/>
        <end position="128"/>
    </location>
</feature>
<keyword evidence="3 6" id="KW-0812">Transmembrane</keyword>
<proteinExistence type="predicted"/>
<feature type="transmembrane region" description="Helical" evidence="6">
    <location>
        <begin position="134"/>
        <end position="152"/>
    </location>
</feature>
<dbReference type="GO" id="GO:0005886">
    <property type="term" value="C:plasma membrane"/>
    <property type="evidence" value="ECO:0007669"/>
    <property type="project" value="UniProtKB-SubCell"/>
</dbReference>
<protein>
    <submittedName>
        <fullName evidence="7">Cytochrome c oxidase assembly protein</fullName>
    </submittedName>
</protein>
<dbReference type="Proteomes" id="UP000286576">
    <property type="component" value="Unassembled WGS sequence"/>
</dbReference>
<dbReference type="AlphaFoldDB" id="A0A418NPN3"/>
<dbReference type="EMBL" id="QXFL01000007">
    <property type="protein sequence ID" value="RIV84256.1"/>
    <property type="molecule type" value="Genomic_DNA"/>
</dbReference>
<evidence type="ECO:0000256" key="4">
    <source>
        <dbReference type="ARBA" id="ARBA00022989"/>
    </source>
</evidence>
<dbReference type="OrthoDB" id="259025at2"/>
<comment type="caution">
    <text evidence="7">The sequence shown here is derived from an EMBL/GenBank/DDBJ whole genome shotgun (WGS) entry which is preliminary data.</text>
</comment>
<feature type="transmembrane region" description="Helical" evidence="6">
    <location>
        <begin position="53"/>
        <end position="75"/>
    </location>
</feature>
<evidence type="ECO:0000256" key="6">
    <source>
        <dbReference type="SAM" id="Phobius"/>
    </source>
</evidence>
<accession>A0A418NPN3</accession>
<evidence type="ECO:0000313" key="8">
    <source>
        <dbReference type="Proteomes" id="UP000286576"/>
    </source>
</evidence>